<comment type="subcellular location">
    <subcellularLocation>
        <location evidence="6">Cytoplasm</location>
    </subcellularLocation>
</comment>
<dbReference type="GO" id="GO:0032267">
    <property type="term" value="F:tRNA(Ile)-lysidine synthase activity"/>
    <property type="evidence" value="ECO:0007669"/>
    <property type="project" value="UniProtKB-EC"/>
</dbReference>
<evidence type="ECO:0000256" key="3">
    <source>
        <dbReference type="ARBA" id="ARBA00022741"/>
    </source>
</evidence>
<dbReference type="EC" id="6.3.4.19" evidence="6"/>
<dbReference type="InterPro" id="IPR012795">
    <property type="entry name" value="tRNA_Ile_lys_synt_N"/>
</dbReference>
<comment type="similarity">
    <text evidence="6">Belongs to the tRNA(Ile)-lysidine synthase family.</text>
</comment>
<keyword evidence="3 6" id="KW-0547">Nucleotide-binding</keyword>
<dbReference type="Gene3D" id="3.40.50.620">
    <property type="entry name" value="HUPs"/>
    <property type="match status" value="1"/>
</dbReference>
<comment type="function">
    <text evidence="6">Ligates lysine onto the cytidine present at position 34 of the AUA codon-specific tRNA(Ile) that contains the anticodon CAU, in an ATP-dependent manner. Cytidine is converted to lysidine, thus changing the amino acid specificity of the tRNA from methionine to isoleucine.</text>
</comment>
<dbReference type="EMBL" id="JAOZFE010000005">
    <property type="protein sequence ID" value="MCW0953552.1"/>
    <property type="molecule type" value="Genomic_DNA"/>
</dbReference>
<feature type="domain" description="tRNA(Ile)-lysidine/2-thiocytidine synthase N-terminal" evidence="7">
    <location>
        <begin position="25"/>
        <end position="210"/>
    </location>
</feature>
<evidence type="ECO:0000256" key="6">
    <source>
        <dbReference type="HAMAP-Rule" id="MF_01161"/>
    </source>
</evidence>
<dbReference type="InterPro" id="IPR011063">
    <property type="entry name" value="TilS/TtcA_N"/>
</dbReference>
<keyword evidence="4 6" id="KW-0067">ATP-binding</keyword>
<dbReference type="HAMAP" id="MF_01161">
    <property type="entry name" value="tRNA_Ile_lys_synt"/>
    <property type="match status" value="1"/>
</dbReference>
<dbReference type="PANTHER" id="PTHR43033">
    <property type="entry name" value="TRNA(ILE)-LYSIDINE SYNTHASE-RELATED"/>
    <property type="match status" value="1"/>
</dbReference>
<gene>
    <name evidence="6 8" type="primary">tilS</name>
    <name evidence="8" type="ORF">OIT44_05660</name>
</gene>
<sequence length="324" mass="36857">MQTRVLNANLIQSLRQKQLFNKDDHVLVAVSGGEDSLNLLHWLTSGKLPVDVQPTVSAAYINHQLRADSADEEAFVQRVFENTHNLEQCLTQRLSWDEQPTAALEELARKGRYDALIEMANQIGANILVTAHHEDDQAETILYKLIRGSRLSQLQGMQEKMPLSENLTLVRPFLGLTKENIRTLNNHEVLDWVSDSSNEDVSFARNRLRHVILPEMAQVNTQVNRHLIELGDQLAGQQALLVPVLDDYVLKIQKGQFDWQLPVESCILILQHWLASNEMFDISDRQLRQVVTLMRNQSTNNGVVMLSGGRKFVRRGTLLTITEN</sequence>
<evidence type="ECO:0000259" key="7">
    <source>
        <dbReference type="Pfam" id="PF01171"/>
    </source>
</evidence>
<feature type="binding site" evidence="6">
    <location>
        <begin position="31"/>
        <end position="36"/>
    </location>
    <ligand>
        <name>ATP</name>
        <dbReference type="ChEBI" id="CHEBI:30616"/>
    </ligand>
</feature>
<evidence type="ECO:0000256" key="4">
    <source>
        <dbReference type="ARBA" id="ARBA00022840"/>
    </source>
</evidence>
<keyword evidence="1 6" id="KW-0436">Ligase</keyword>
<comment type="domain">
    <text evidence="6">The N-terminal region contains the highly conserved SGGXDS motif, predicted to be a P-loop motif involved in ATP binding.</text>
</comment>
<dbReference type="PANTHER" id="PTHR43033:SF1">
    <property type="entry name" value="TRNA(ILE)-LYSIDINE SYNTHASE-RELATED"/>
    <property type="match status" value="1"/>
</dbReference>
<keyword evidence="2 6" id="KW-0819">tRNA processing</keyword>
<name>A0ABT3E5R0_9LACO</name>
<dbReference type="NCBIfam" id="TIGR02432">
    <property type="entry name" value="lysidine_TilS_N"/>
    <property type="match status" value="1"/>
</dbReference>
<evidence type="ECO:0000256" key="5">
    <source>
        <dbReference type="ARBA" id="ARBA00048539"/>
    </source>
</evidence>
<dbReference type="Proteomes" id="UP001526225">
    <property type="component" value="Unassembled WGS sequence"/>
</dbReference>
<dbReference type="RefSeq" id="WP_213409220.1">
    <property type="nucleotide sequence ID" value="NZ_CP074441.1"/>
</dbReference>
<evidence type="ECO:0000256" key="1">
    <source>
        <dbReference type="ARBA" id="ARBA00022598"/>
    </source>
</evidence>
<comment type="catalytic activity">
    <reaction evidence="5 6">
        <text>cytidine(34) in tRNA(Ile2) + L-lysine + ATP = lysidine(34) in tRNA(Ile2) + AMP + diphosphate + H(+)</text>
        <dbReference type="Rhea" id="RHEA:43744"/>
        <dbReference type="Rhea" id="RHEA-COMP:10625"/>
        <dbReference type="Rhea" id="RHEA-COMP:10670"/>
        <dbReference type="ChEBI" id="CHEBI:15378"/>
        <dbReference type="ChEBI" id="CHEBI:30616"/>
        <dbReference type="ChEBI" id="CHEBI:32551"/>
        <dbReference type="ChEBI" id="CHEBI:33019"/>
        <dbReference type="ChEBI" id="CHEBI:82748"/>
        <dbReference type="ChEBI" id="CHEBI:83665"/>
        <dbReference type="ChEBI" id="CHEBI:456215"/>
        <dbReference type="EC" id="6.3.4.19"/>
    </reaction>
</comment>
<dbReference type="SUPFAM" id="SSF52402">
    <property type="entry name" value="Adenine nucleotide alpha hydrolases-like"/>
    <property type="match status" value="1"/>
</dbReference>
<dbReference type="Pfam" id="PF01171">
    <property type="entry name" value="ATP_bind_3"/>
    <property type="match status" value="1"/>
</dbReference>
<organism evidence="8 9">
    <name type="scientific">Weissella ceti</name>
    <dbReference type="NCBI Taxonomy" id="759620"/>
    <lineage>
        <taxon>Bacteria</taxon>
        <taxon>Bacillati</taxon>
        <taxon>Bacillota</taxon>
        <taxon>Bacilli</taxon>
        <taxon>Lactobacillales</taxon>
        <taxon>Lactobacillaceae</taxon>
        <taxon>Weissella</taxon>
    </lineage>
</organism>
<protein>
    <recommendedName>
        <fullName evidence="6">tRNA(Ile)-lysidine synthase</fullName>
        <ecNumber evidence="6">6.3.4.19</ecNumber>
    </recommendedName>
    <alternativeName>
        <fullName evidence="6">tRNA(Ile)-2-lysyl-cytidine synthase</fullName>
    </alternativeName>
    <alternativeName>
        <fullName evidence="6">tRNA(Ile)-lysidine synthetase</fullName>
    </alternativeName>
</protein>
<proteinExistence type="inferred from homology"/>
<keyword evidence="6" id="KW-0963">Cytoplasm</keyword>
<evidence type="ECO:0000313" key="8">
    <source>
        <dbReference type="EMBL" id="MCW0953552.1"/>
    </source>
</evidence>
<evidence type="ECO:0000313" key="9">
    <source>
        <dbReference type="Proteomes" id="UP001526225"/>
    </source>
</evidence>
<reference evidence="8 9" key="1">
    <citation type="submission" date="2022-10" db="EMBL/GenBank/DDBJ databases">
        <title>Weissella fermenti sp. nov., isolated from fermented cabbage.</title>
        <authorList>
            <person name="Lee J.K."/>
            <person name="Baek J.H."/>
            <person name="Choi D.G."/>
            <person name="Kim J.M."/>
            <person name="Jeon C.O."/>
        </authorList>
    </citation>
    <scope>NUCLEOTIDE SEQUENCE [LARGE SCALE GENOMIC DNA]</scope>
    <source>
        <strain evidence="8 9">KACC 18534</strain>
    </source>
</reference>
<comment type="caution">
    <text evidence="8">The sequence shown here is derived from an EMBL/GenBank/DDBJ whole genome shotgun (WGS) entry which is preliminary data.</text>
</comment>
<dbReference type="InterPro" id="IPR012094">
    <property type="entry name" value="tRNA_Ile_lys_synt"/>
</dbReference>
<dbReference type="CDD" id="cd01992">
    <property type="entry name" value="TilS_N"/>
    <property type="match status" value="1"/>
</dbReference>
<keyword evidence="9" id="KW-1185">Reference proteome</keyword>
<accession>A0ABT3E5R0</accession>
<evidence type="ECO:0000256" key="2">
    <source>
        <dbReference type="ARBA" id="ARBA00022694"/>
    </source>
</evidence>
<dbReference type="InterPro" id="IPR014729">
    <property type="entry name" value="Rossmann-like_a/b/a_fold"/>
</dbReference>